<accession>A0ABU8FXA7</accession>
<dbReference type="Proteomes" id="UP001367922">
    <property type="component" value="Unassembled WGS sequence"/>
</dbReference>
<evidence type="ECO:0000313" key="4">
    <source>
        <dbReference type="Proteomes" id="UP001367922"/>
    </source>
</evidence>
<evidence type="ECO:0000256" key="2">
    <source>
        <dbReference type="SAM" id="Phobius"/>
    </source>
</evidence>
<gene>
    <name evidence="3" type="ORF">WAX78_14040</name>
</gene>
<feature type="region of interest" description="Disordered" evidence="1">
    <location>
        <begin position="1"/>
        <end position="28"/>
    </location>
</feature>
<protein>
    <submittedName>
        <fullName evidence="3">Uncharacterized protein</fullName>
    </submittedName>
</protein>
<dbReference type="RefSeq" id="WP_336482893.1">
    <property type="nucleotide sequence ID" value="NZ_JBAWSV010000004.1"/>
</dbReference>
<keyword evidence="2" id="KW-0472">Membrane</keyword>
<keyword evidence="2" id="KW-0812">Transmembrane</keyword>
<reference evidence="3 4" key="1">
    <citation type="submission" date="2024-01" db="EMBL/GenBank/DDBJ databases">
        <title>Seven novel Bacillus-like species.</title>
        <authorList>
            <person name="Liu G."/>
        </authorList>
    </citation>
    <scope>NUCLEOTIDE SEQUENCE [LARGE SCALE GENOMIC DNA]</scope>
    <source>
        <strain evidence="3 4">FJAT-53711</strain>
    </source>
</reference>
<keyword evidence="4" id="KW-1185">Reference proteome</keyword>
<name>A0ABU8FXA7_9BACI</name>
<comment type="caution">
    <text evidence="3">The sequence shown here is derived from an EMBL/GenBank/DDBJ whole genome shotgun (WGS) entry which is preliminary data.</text>
</comment>
<proteinExistence type="predicted"/>
<organism evidence="3 4">
    <name type="scientific">Bacillus yunxiaonensis</name>
    <dbReference type="NCBI Taxonomy" id="3127665"/>
    <lineage>
        <taxon>Bacteria</taxon>
        <taxon>Bacillati</taxon>
        <taxon>Bacillota</taxon>
        <taxon>Bacilli</taxon>
        <taxon>Bacillales</taxon>
        <taxon>Bacillaceae</taxon>
        <taxon>Bacillus</taxon>
    </lineage>
</organism>
<sequence length="237" mass="27117">MEINRVTTGKTTFEPLQQPSSLDKGEVTTQQKQNTISFAIDRHIVTKGEQVGIIVSNVQDGQVAVRIILNELKSVLQLFQQLQSLLEQPKGQNEQMYQGILQNVQELVKHVHVRQIPLLDGTYDFIELPVSFQQYGKQVTIPLLDVLAFTHMLEQDSSKVEMVVQTITAYMMKLSNESTGIDATTIVSKELDVGMWRALAEMSMTQLSQQMKQWTMQHKWSITIFFLLIWMICIFVI</sequence>
<feature type="transmembrane region" description="Helical" evidence="2">
    <location>
        <begin position="220"/>
        <end position="236"/>
    </location>
</feature>
<dbReference type="EMBL" id="JBAWSV010000004">
    <property type="protein sequence ID" value="MEI4830573.1"/>
    <property type="molecule type" value="Genomic_DNA"/>
</dbReference>
<keyword evidence="2" id="KW-1133">Transmembrane helix</keyword>
<evidence type="ECO:0000313" key="3">
    <source>
        <dbReference type="EMBL" id="MEI4830573.1"/>
    </source>
</evidence>
<evidence type="ECO:0000256" key="1">
    <source>
        <dbReference type="SAM" id="MobiDB-lite"/>
    </source>
</evidence>